<dbReference type="GO" id="GO:0005737">
    <property type="term" value="C:cytoplasm"/>
    <property type="evidence" value="ECO:0007669"/>
    <property type="project" value="TreeGrafter"/>
</dbReference>
<feature type="domain" description="N-acetyltransferase" evidence="4">
    <location>
        <begin position="9"/>
        <end position="174"/>
    </location>
</feature>
<evidence type="ECO:0000259" key="4">
    <source>
        <dbReference type="PROSITE" id="PS51186"/>
    </source>
</evidence>
<dbReference type="EC" id="2.3.1.-" evidence="5"/>
<dbReference type="Gene3D" id="3.40.630.30">
    <property type="match status" value="1"/>
</dbReference>
<keyword evidence="2 5" id="KW-0012">Acyltransferase</keyword>
<dbReference type="InterPro" id="IPR051531">
    <property type="entry name" value="N-acetyltransferase"/>
</dbReference>
<evidence type="ECO:0000313" key="6">
    <source>
        <dbReference type="Proteomes" id="UP000215144"/>
    </source>
</evidence>
<dbReference type="SUPFAM" id="SSF55729">
    <property type="entry name" value="Acyl-CoA N-acyltransferases (Nat)"/>
    <property type="match status" value="1"/>
</dbReference>
<proteinExistence type="inferred from homology"/>
<evidence type="ECO:0000313" key="5">
    <source>
        <dbReference type="EMBL" id="SNV36133.1"/>
    </source>
</evidence>
<dbReference type="PANTHER" id="PTHR43792">
    <property type="entry name" value="GNAT FAMILY, PUTATIVE (AFU_ORTHOLOGUE AFUA_3G00765)-RELATED-RELATED"/>
    <property type="match status" value="1"/>
</dbReference>
<keyword evidence="1 5" id="KW-0808">Transferase</keyword>
<dbReference type="InterPro" id="IPR016181">
    <property type="entry name" value="Acyl_CoA_acyltransferase"/>
</dbReference>
<protein>
    <submittedName>
        <fullName evidence="5">Putative acetyltransferase</fullName>
        <ecNumber evidence="5">2.3.1.-</ecNumber>
    </submittedName>
</protein>
<dbReference type="Pfam" id="PF13302">
    <property type="entry name" value="Acetyltransf_3"/>
    <property type="match status" value="1"/>
</dbReference>
<evidence type="ECO:0000256" key="2">
    <source>
        <dbReference type="ARBA" id="ARBA00023315"/>
    </source>
</evidence>
<organism evidence="5 6">
    <name type="scientific">Streptococcus acidominimus</name>
    <dbReference type="NCBI Taxonomy" id="1326"/>
    <lineage>
        <taxon>Bacteria</taxon>
        <taxon>Bacillati</taxon>
        <taxon>Bacillota</taxon>
        <taxon>Bacilli</taxon>
        <taxon>Lactobacillales</taxon>
        <taxon>Streptococcaceae</taxon>
        <taxon>Streptococcus</taxon>
    </lineage>
</organism>
<sequence length="180" mass="21087">MEHIETERLFLRPIQLTDAPAIFDYGQRVEVARLAGFPVNQSLEEVRTFIEQDLQKSEEQARLRIYAICLKGDERVIGTVNFTKEIEEGIFEIGYVLHPDWWGQGLMPEAVGALIQHGFQVYHLRKIELVTYDFNRQSQRVAEKLGFQLEACLRQRKELDGHYHDKIVYGLLRDEWLQPS</sequence>
<dbReference type="InterPro" id="IPR000182">
    <property type="entry name" value="GNAT_dom"/>
</dbReference>
<dbReference type="AlphaFoldDB" id="A0A239WQC2"/>
<dbReference type="EMBL" id="LT906454">
    <property type="protein sequence ID" value="SNV36133.1"/>
    <property type="molecule type" value="Genomic_DNA"/>
</dbReference>
<dbReference type="OrthoDB" id="9798081at2"/>
<accession>A0A239WQC2</accession>
<comment type="similarity">
    <text evidence="3">Belongs to the acetyltransferase family. RimJ subfamily.</text>
</comment>
<gene>
    <name evidence="5" type="primary">rimL_1</name>
    <name evidence="5" type="ORF">SAMEA4504048_00556</name>
</gene>
<reference evidence="5 6" key="1">
    <citation type="submission" date="2017-06" db="EMBL/GenBank/DDBJ databases">
        <authorList>
            <consortium name="Pathogen Informatics"/>
        </authorList>
    </citation>
    <scope>NUCLEOTIDE SEQUENCE [LARGE SCALE GENOMIC DNA]</scope>
    <source>
        <strain evidence="5 6">NCTC11291</strain>
    </source>
</reference>
<dbReference type="PROSITE" id="PS51186">
    <property type="entry name" value="GNAT"/>
    <property type="match status" value="1"/>
</dbReference>
<dbReference type="RefSeq" id="WP_017770535.1">
    <property type="nucleotide sequence ID" value="NZ_LT906454.1"/>
</dbReference>
<evidence type="ECO:0000256" key="1">
    <source>
        <dbReference type="ARBA" id="ARBA00022679"/>
    </source>
</evidence>
<evidence type="ECO:0000256" key="3">
    <source>
        <dbReference type="ARBA" id="ARBA00038502"/>
    </source>
</evidence>
<dbReference type="GO" id="GO:0008999">
    <property type="term" value="F:protein-N-terminal-alanine acetyltransferase activity"/>
    <property type="evidence" value="ECO:0007669"/>
    <property type="project" value="TreeGrafter"/>
</dbReference>
<dbReference type="KEGG" id="saco:SAME_00556"/>
<name>A0A239WQC2_STRAI</name>
<dbReference type="PANTHER" id="PTHR43792:SF8">
    <property type="entry name" value="[RIBOSOMAL PROTEIN US5]-ALANINE N-ACETYLTRANSFERASE"/>
    <property type="match status" value="1"/>
</dbReference>
<dbReference type="Proteomes" id="UP000215144">
    <property type="component" value="Chromosome 1"/>
</dbReference>